<evidence type="ECO:0000256" key="2">
    <source>
        <dbReference type="ARBA" id="ARBA00022679"/>
    </source>
</evidence>
<dbReference type="EMBL" id="JAIUJR010000004">
    <property type="protein sequence ID" value="MCA0132518.1"/>
    <property type="molecule type" value="Genomic_DNA"/>
</dbReference>
<dbReference type="Pfam" id="PF00294">
    <property type="entry name" value="PfkB"/>
    <property type="match status" value="1"/>
</dbReference>
<gene>
    <name evidence="5" type="ORF">LBU54_07970</name>
</gene>
<feature type="domain" description="Carbohydrate kinase PfkB" evidence="4">
    <location>
        <begin position="17"/>
        <end position="282"/>
    </location>
</feature>
<dbReference type="InterPro" id="IPR050306">
    <property type="entry name" value="PfkB_Carbo_kinase"/>
</dbReference>
<dbReference type="PANTHER" id="PTHR43085">
    <property type="entry name" value="HEXOKINASE FAMILY MEMBER"/>
    <property type="match status" value="1"/>
</dbReference>
<organism evidence="5 6">
    <name type="scientific">Winogradskyella alexanderae</name>
    <dbReference type="NCBI Taxonomy" id="2877123"/>
    <lineage>
        <taxon>Bacteria</taxon>
        <taxon>Pseudomonadati</taxon>
        <taxon>Bacteroidota</taxon>
        <taxon>Flavobacteriia</taxon>
        <taxon>Flavobacteriales</taxon>
        <taxon>Flavobacteriaceae</taxon>
        <taxon>Winogradskyella</taxon>
    </lineage>
</organism>
<dbReference type="InterPro" id="IPR029056">
    <property type="entry name" value="Ribokinase-like"/>
</dbReference>
<protein>
    <submittedName>
        <fullName evidence="5">Carbohydrate kinase</fullName>
    </submittedName>
</protein>
<evidence type="ECO:0000313" key="6">
    <source>
        <dbReference type="Proteomes" id="UP001198901"/>
    </source>
</evidence>
<accession>A0ABS7XSW9</accession>
<comment type="similarity">
    <text evidence="1">Belongs to the carbohydrate kinase PfkB family.</text>
</comment>
<keyword evidence="6" id="KW-1185">Reference proteome</keyword>
<evidence type="ECO:0000313" key="5">
    <source>
        <dbReference type="EMBL" id="MCA0132518.1"/>
    </source>
</evidence>
<proteinExistence type="inferred from homology"/>
<dbReference type="SUPFAM" id="SSF53613">
    <property type="entry name" value="Ribokinase-like"/>
    <property type="match status" value="1"/>
</dbReference>
<evidence type="ECO:0000259" key="4">
    <source>
        <dbReference type="Pfam" id="PF00294"/>
    </source>
</evidence>
<dbReference type="GO" id="GO:0016301">
    <property type="term" value="F:kinase activity"/>
    <property type="evidence" value="ECO:0007669"/>
    <property type="project" value="UniProtKB-KW"/>
</dbReference>
<evidence type="ECO:0000256" key="1">
    <source>
        <dbReference type="ARBA" id="ARBA00010688"/>
    </source>
</evidence>
<comment type="caution">
    <text evidence="5">The sequence shown here is derived from an EMBL/GenBank/DDBJ whole genome shotgun (WGS) entry which is preliminary data.</text>
</comment>
<dbReference type="PANTHER" id="PTHR43085:SF57">
    <property type="entry name" value="CARBOHYDRATE KINASE PFKB DOMAIN-CONTAINING PROTEIN"/>
    <property type="match status" value="1"/>
</dbReference>
<name>A0ABS7XSW9_9FLAO</name>
<dbReference type="InterPro" id="IPR011611">
    <property type="entry name" value="PfkB_dom"/>
</dbReference>
<keyword evidence="2" id="KW-0808">Transferase</keyword>
<dbReference type="RefSeq" id="WP_224528107.1">
    <property type="nucleotide sequence ID" value="NZ_JAIUJR010000004.1"/>
</dbReference>
<dbReference type="Proteomes" id="UP001198901">
    <property type="component" value="Unassembled WGS sequence"/>
</dbReference>
<evidence type="ECO:0000256" key="3">
    <source>
        <dbReference type="ARBA" id="ARBA00022777"/>
    </source>
</evidence>
<dbReference type="InterPro" id="IPR002173">
    <property type="entry name" value="Carboh/pur_kinase_PfkB_CS"/>
</dbReference>
<reference evidence="6" key="1">
    <citation type="submission" date="2023-07" db="EMBL/GenBank/DDBJ databases">
        <authorList>
            <person name="Yue Y."/>
        </authorList>
    </citation>
    <scope>NUCLEOTIDE SEQUENCE [LARGE SCALE GENOMIC DNA]</scope>
    <source>
        <strain evidence="6">D23</strain>
    </source>
</reference>
<keyword evidence="3 5" id="KW-0418">Kinase</keyword>
<dbReference type="CDD" id="cd01167">
    <property type="entry name" value="bac_FRK"/>
    <property type="match status" value="1"/>
</dbReference>
<sequence length="293" mass="32233">MCTVTCFGEVLWDVFPDHKSIGGAPLNVAIRLASFGNKVNMISSVGTDNDGKKLVGFIEENGVNTNGIQVCSNFKTSNVVVSLDDNGSATYKIEKPCAWDDIHITDILRSITSNSDVFIYGSLCVRSEKSKSTLMHLLNYAGFKVFDVNLRRPHYENEDLFDLMLVADLIKFNDDEIAEICGNLNFESESIEDMIKFISHRTRTNLICVTLGRNGAVFYKKGKFYRNDGYNVKVKDTVGAGDSFLATLIDGLMGQIDIQIALDRACAIGAIVASKNGATPTISKNDIDRLINT</sequence>
<dbReference type="PROSITE" id="PS00583">
    <property type="entry name" value="PFKB_KINASES_1"/>
    <property type="match status" value="1"/>
</dbReference>
<dbReference type="Gene3D" id="3.40.1190.20">
    <property type="match status" value="1"/>
</dbReference>